<dbReference type="AlphaFoldDB" id="A0A0A9AWM5"/>
<organism evidence="1">
    <name type="scientific">Arundo donax</name>
    <name type="common">Giant reed</name>
    <name type="synonym">Donax arundinaceus</name>
    <dbReference type="NCBI Taxonomy" id="35708"/>
    <lineage>
        <taxon>Eukaryota</taxon>
        <taxon>Viridiplantae</taxon>
        <taxon>Streptophyta</taxon>
        <taxon>Embryophyta</taxon>
        <taxon>Tracheophyta</taxon>
        <taxon>Spermatophyta</taxon>
        <taxon>Magnoliopsida</taxon>
        <taxon>Liliopsida</taxon>
        <taxon>Poales</taxon>
        <taxon>Poaceae</taxon>
        <taxon>PACMAD clade</taxon>
        <taxon>Arundinoideae</taxon>
        <taxon>Arundineae</taxon>
        <taxon>Arundo</taxon>
    </lineage>
</organism>
<proteinExistence type="predicted"/>
<reference evidence="1" key="1">
    <citation type="submission" date="2014-09" db="EMBL/GenBank/DDBJ databases">
        <authorList>
            <person name="Magalhaes I.L.F."/>
            <person name="Oliveira U."/>
            <person name="Santos F.R."/>
            <person name="Vidigal T.H.D.A."/>
            <person name="Brescovit A.D."/>
            <person name="Santos A.J."/>
        </authorList>
    </citation>
    <scope>NUCLEOTIDE SEQUENCE</scope>
    <source>
        <tissue evidence="1">Shoot tissue taken approximately 20 cm above the soil surface</tissue>
    </source>
</reference>
<protein>
    <submittedName>
        <fullName evidence="1">Uncharacterized protein</fullName>
    </submittedName>
</protein>
<reference evidence="1" key="2">
    <citation type="journal article" date="2015" name="Data Brief">
        <title>Shoot transcriptome of the giant reed, Arundo donax.</title>
        <authorList>
            <person name="Barrero R.A."/>
            <person name="Guerrero F.D."/>
            <person name="Moolhuijzen P."/>
            <person name="Goolsby J.A."/>
            <person name="Tidwell J."/>
            <person name="Bellgard S.E."/>
            <person name="Bellgard M.I."/>
        </authorList>
    </citation>
    <scope>NUCLEOTIDE SEQUENCE</scope>
    <source>
        <tissue evidence="1">Shoot tissue taken approximately 20 cm above the soil surface</tissue>
    </source>
</reference>
<name>A0A0A9AWM5_ARUDO</name>
<accession>A0A0A9AWM5</accession>
<evidence type="ECO:0000313" key="1">
    <source>
        <dbReference type="EMBL" id="JAD51497.1"/>
    </source>
</evidence>
<dbReference type="EMBL" id="GBRH01246398">
    <property type="protein sequence ID" value="JAD51497.1"/>
    <property type="molecule type" value="Transcribed_RNA"/>
</dbReference>
<sequence length="41" mass="4583">MWQKRNICSRDVIDYSSKSKDPGCSNSDIGLAYLTSQIQCA</sequence>